<sequence>MRCRLNLKSFKQRLKLFFFIMCLAAFHNECFVYWYDSMKWPRVNCLQSEHEQLCQRILVVSDPQILGLHEFLGWIAYTDSDRYLAKSFYYALHYVKPDVVLFLGDLMDEGSTSTDDDYQFYKTRFSSIFDTSTFKSKVIYLPGDNDIGGEGTDHVTRSKIERFNANFPNQIESVYGNIQFVVVNRIIGDFSLPSVSNVDDKFRVVLSHIPLTFIPGIFSREVMQQLKPNVIFSAHDHRVAMATTRKNDSRYFEVGSFVDDSTVIKKQINDEDCTEVIWPTCSYRMGVVKSGYGFATIRNDGQMEVGVLWTHSRFWTLNLYLLVIVTCLVLNAFSKCFKSFL</sequence>
<evidence type="ECO:0000313" key="8">
    <source>
        <dbReference type="Proteomes" id="UP000789390"/>
    </source>
</evidence>
<protein>
    <recommendedName>
        <fullName evidence="6">Calcineurin-like phosphoesterase domain-containing protein</fullName>
    </recommendedName>
</protein>
<evidence type="ECO:0000313" key="7">
    <source>
        <dbReference type="EMBL" id="CAH0103955.1"/>
    </source>
</evidence>
<feature type="transmembrane region" description="Helical" evidence="5">
    <location>
        <begin position="16"/>
        <end position="35"/>
    </location>
</feature>
<dbReference type="GO" id="GO:0016020">
    <property type="term" value="C:membrane"/>
    <property type="evidence" value="ECO:0007669"/>
    <property type="project" value="UniProtKB-SubCell"/>
</dbReference>
<keyword evidence="4 5" id="KW-0472">Membrane</keyword>
<evidence type="ECO:0000256" key="5">
    <source>
        <dbReference type="SAM" id="Phobius"/>
    </source>
</evidence>
<comment type="subcellular location">
    <subcellularLocation>
        <location evidence="1">Membrane</location>
        <topology evidence="1">Multi-pass membrane protein</topology>
    </subcellularLocation>
</comment>
<keyword evidence="2 5" id="KW-0812">Transmembrane</keyword>
<dbReference type="OrthoDB" id="5977743at2759"/>
<dbReference type="InterPro" id="IPR029052">
    <property type="entry name" value="Metallo-depent_PP-like"/>
</dbReference>
<reference evidence="7" key="1">
    <citation type="submission" date="2021-11" db="EMBL/GenBank/DDBJ databases">
        <authorList>
            <person name="Schell T."/>
        </authorList>
    </citation>
    <scope>NUCLEOTIDE SEQUENCE</scope>
    <source>
        <strain evidence="7">M5</strain>
    </source>
</reference>
<dbReference type="FunFam" id="3.60.21.10:FF:000059">
    <property type="entry name" value="Metallophosphoesterase, isoform B"/>
    <property type="match status" value="1"/>
</dbReference>
<name>A0A8J2RIS9_9CRUS</name>
<evidence type="ECO:0000256" key="4">
    <source>
        <dbReference type="ARBA" id="ARBA00023136"/>
    </source>
</evidence>
<feature type="transmembrane region" description="Helical" evidence="5">
    <location>
        <begin position="314"/>
        <end position="333"/>
    </location>
</feature>
<dbReference type="EMBL" id="CAKKLH010000123">
    <property type="protein sequence ID" value="CAH0103955.1"/>
    <property type="molecule type" value="Genomic_DNA"/>
</dbReference>
<organism evidence="7 8">
    <name type="scientific">Daphnia galeata</name>
    <dbReference type="NCBI Taxonomy" id="27404"/>
    <lineage>
        <taxon>Eukaryota</taxon>
        <taxon>Metazoa</taxon>
        <taxon>Ecdysozoa</taxon>
        <taxon>Arthropoda</taxon>
        <taxon>Crustacea</taxon>
        <taxon>Branchiopoda</taxon>
        <taxon>Diplostraca</taxon>
        <taxon>Cladocera</taxon>
        <taxon>Anomopoda</taxon>
        <taxon>Daphniidae</taxon>
        <taxon>Daphnia</taxon>
    </lineage>
</organism>
<dbReference type="AlphaFoldDB" id="A0A8J2RIS9"/>
<dbReference type="PANTHER" id="PTHR13315">
    <property type="entry name" value="METALLO PHOSPHOESTERASE RELATED"/>
    <property type="match status" value="1"/>
</dbReference>
<comment type="caution">
    <text evidence="7">The sequence shown here is derived from an EMBL/GenBank/DDBJ whole genome shotgun (WGS) entry which is preliminary data.</text>
</comment>
<dbReference type="Pfam" id="PF00149">
    <property type="entry name" value="Metallophos"/>
    <property type="match status" value="1"/>
</dbReference>
<accession>A0A8J2RIS9</accession>
<dbReference type="PANTHER" id="PTHR13315:SF4">
    <property type="entry name" value="METALLOPHOSPHOESTERASE, ISOFORM E"/>
    <property type="match status" value="1"/>
</dbReference>
<dbReference type="GO" id="GO:0006506">
    <property type="term" value="P:GPI anchor biosynthetic process"/>
    <property type="evidence" value="ECO:0007669"/>
    <property type="project" value="InterPro"/>
</dbReference>
<dbReference type="GO" id="GO:0016787">
    <property type="term" value="F:hydrolase activity"/>
    <property type="evidence" value="ECO:0007669"/>
    <property type="project" value="InterPro"/>
</dbReference>
<keyword evidence="8" id="KW-1185">Reference proteome</keyword>
<dbReference type="SUPFAM" id="SSF56300">
    <property type="entry name" value="Metallo-dependent phosphatases"/>
    <property type="match status" value="1"/>
</dbReference>
<evidence type="ECO:0000256" key="3">
    <source>
        <dbReference type="ARBA" id="ARBA00022989"/>
    </source>
</evidence>
<dbReference type="InterPro" id="IPR033308">
    <property type="entry name" value="PGAP5/Cdc1/Ted1"/>
</dbReference>
<evidence type="ECO:0000259" key="6">
    <source>
        <dbReference type="Pfam" id="PF00149"/>
    </source>
</evidence>
<dbReference type="Proteomes" id="UP000789390">
    <property type="component" value="Unassembled WGS sequence"/>
</dbReference>
<keyword evidence="3 5" id="KW-1133">Transmembrane helix</keyword>
<dbReference type="Gene3D" id="3.60.21.10">
    <property type="match status" value="1"/>
</dbReference>
<evidence type="ECO:0000256" key="2">
    <source>
        <dbReference type="ARBA" id="ARBA00022692"/>
    </source>
</evidence>
<proteinExistence type="predicted"/>
<dbReference type="GO" id="GO:0005783">
    <property type="term" value="C:endoplasmic reticulum"/>
    <property type="evidence" value="ECO:0007669"/>
    <property type="project" value="TreeGrafter"/>
</dbReference>
<evidence type="ECO:0000256" key="1">
    <source>
        <dbReference type="ARBA" id="ARBA00004141"/>
    </source>
</evidence>
<gene>
    <name evidence="7" type="ORF">DGAL_LOCUS6665</name>
</gene>
<dbReference type="InterPro" id="IPR004843">
    <property type="entry name" value="Calcineurin-like_PHP"/>
</dbReference>
<feature type="domain" description="Calcineurin-like phosphoesterase" evidence="6">
    <location>
        <begin position="56"/>
        <end position="238"/>
    </location>
</feature>